<name>A0A926FDK8_9FIRM</name>
<gene>
    <name evidence="2" type="ORF">H8706_05485</name>
</gene>
<dbReference type="SUPFAM" id="SSF52540">
    <property type="entry name" value="P-loop containing nucleoside triphosphate hydrolases"/>
    <property type="match status" value="1"/>
</dbReference>
<keyword evidence="1" id="KW-0472">Membrane</keyword>
<keyword evidence="1" id="KW-0812">Transmembrane</keyword>
<protein>
    <recommendedName>
        <fullName evidence="4">KAP NTPase domain-containing protein</fullName>
    </recommendedName>
</protein>
<evidence type="ECO:0000256" key="1">
    <source>
        <dbReference type="SAM" id="Phobius"/>
    </source>
</evidence>
<reference evidence="2" key="1">
    <citation type="submission" date="2020-08" db="EMBL/GenBank/DDBJ databases">
        <title>Genome public.</title>
        <authorList>
            <person name="Liu C."/>
            <person name="Sun Q."/>
        </authorList>
    </citation>
    <scope>NUCLEOTIDE SEQUENCE</scope>
    <source>
        <strain evidence="2">NSJ-50</strain>
    </source>
</reference>
<evidence type="ECO:0008006" key="4">
    <source>
        <dbReference type="Google" id="ProtNLM"/>
    </source>
</evidence>
<evidence type="ECO:0000313" key="3">
    <source>
        <dbReference type="Proteomes" id="UP000647416"/>
    </source>
</evidence>
<evidence type="ECO:0000313" key="2">
    <source>
        <dbReference type="EMBL" id="MBC8596320.1"/>
    </source>
</evidence>
<comment type="caution">
    <text evidence="2">The sequence shown here is derived from an EMBL/GenBank/DDBJ whole genome shotgun (WGS) entry which is preliminary data.</text>
</comment>
<dbReference type="Proteomes" id="UP000647416">
    <property type="component" value="Unassembled WGS sequence"/>
</dbReference>
<feature type="transmembrane region" description="Helical" evidence="1">
    <location>
        <begin position="192"/>
        <end position="209"/>
    </location>
</feature>
<organism evidence="2 3">
    <name type="scientific">Qingrenia yutianensis</name>
    <dbReference type="NCBI Taxonomy" id="2763676"/>
    <lineage>
        <taxon>Bacteria</taxon>
        <taxon>Bacillati</taxon>
        <taxon>Bacillota</taxon>
        <taxon>Clostridia</taxon>
        <taxon>Eubacteriales</taxon>
        <taxon>Oscillospiraceae</taxon>
        <taxon>Qingrenia</taxon>
    </lineage>
</organism>
<dbReference type="RefSeq" id="WP_262431814.1">
    <property type="nucleotide sequence ID" value="NZ_JACRTE010000004.1"/>
</dbReference>
<keyword evidence="1" id="KW-1133">Transmembrane helix</keyword>
<accession>A0A926FDK8</accession>
<dbReference type="EMBL" id="JACRTE010000004">
    <property type="protein sequence ID" value="MBC8596320.1"/>
    <property type="molecule type" value="Genomic_DNA"/>
</dbReference>
<proteinExistence type="predicted"/>
<keyword evidence="3" id="KW-1185">Reference proteome</keyword>
<dbReference type="AlphaFoldDB" id="A0A926FDK8"/>
<dbReference type="InterPro" id="IPR027417">
    <property type="entry name" value="P-loop_NTPase"/>
</dbReference>
<sequence>MFNSKKNNKILNDIERAEYEPIVFINKPATSYLEDVVGFKSQVETIHKAIDNGANMIGVIADYGTGKSTISDILISDVLNNEHKYSTIRINMWDSISKKADDNDISELTKSFLYQLANGNNDNSCVSKLSRYVSKRMSKNFNTISFSTVSTKLWKYGGAAALSYALYMIFAQNNINFINENSIGLIKFIKDVNPLFFVIALVLLIYGIVDTSIAFSSWKKIGDSHLESNDVFELYDEIATKLVENSYDNKQIVFIEDLDRIDDKTLITKFLKELYRFQNSVSERLKDKFVFIVAIKPEALLKTKKKTSNDIQDNIFEHLYSKVFDVTVNLKPIHFEDYESALLSLFEKNEKSKEKLECLIGEDINEEHLPESFSWILMGENLTLRDLKDRLNHAISIMVSLKNKNYKDTTTINFTACTAVAYLESAFPKEFYNLVKSESKFEKFIRESYSIKNGIDENKKDELLKKFNEIFYEVQQENTAMETDEMKFIDVLCKLVLDNVFDDDFRMYFYTYPDNSYIKTVDEKDVCNLIKLPTVFDDVTDLDEKVNRIFANRPNSIVIDTIKSLDNNKPYPIVLILNGKLFELAAEYNFEKALDLLCRYTLKLKTQDEYILSCLKMINTVQIKRKKEFISCYVKTILDMISNDGLTREQFLDLRKNIILAFEKNVVEFISLFVNTEINVPIITEDEINNINNIDIILMLVDKNLISVKMEYILNKINMEKLSSENVELAFDVYDELIRNDRNNKYLGEHLLRFLHINQIINIEYFNVILETVDELELICKYINGLDVKKLPDEYLKGIDKKAFDKGLNEDVLQRLKDNNLFISYLLTKAPINQIDDINYSDDTVKDNIITASKVLYNKNPSAFILLRKCIIRNMQNVYDKYSMIFEGEYPIITKDELNTFVTFSDAIICIDGSKLNVENCDFVWEYCNQDDRSPEDCLKTFDYLFNSEHDTVVRDSDVAKKLFYALDFDKIKFKELEESQRENAISYISTLLKLDDASEALGCLQHLKALIPTLEKTIQESNLTNEYINFLNVLKQYTDVSIQWVENIELNTALCPAITSQLYNRKKYINYVIGKSVPSQ</sequence>